<feature type="transmembrane region" description="Helical" evidence="1">
    <location>
        <begin position="6"/>
        <end position="27"/>
    </location>
</feature>
<keyword evidence="3" id="KW-1185">Reference proteome</keyword>
<evidence type="ECO:0000256" key="1">
    <source>
        <dbReference type="SAM" id="Phobius"/>
    </source>
</evidence>
<dbReference type="EMBL" id="KC994644">
    <property type="protein sequence ID" value="AHU86499.1"/>
    <property type="molecule type" value="Viral_cRNA"/>
</dbReference>
<protein>
    <submittedName>
        <fullName evidence="2">SH protein</fullName>
    </submittedName>
</protein>
<sequence length="73" mass="8893">MDSLTILSIIEIFFLIVIIILLIYRIYIDKNYFKHWKSYIASMYSKLNNTINNQRYKKDDCHESDRLTVSKWV</sequence>
<dbReference type="KEGG" id="vg:21011825"/>
<keyword evidence="1" id="KW-1133">Transmembrane helix</keyword>
<organism evidence="2 3">
    <name type="scientific">Almendravirus arboretum</name>
    <dbReference type="NCBI Taxonomy" id="1972683"/>
    <lineage>
        <taxon>Viruses</taxon>
        <taxon>Riboviria</taxon>
        <taxon>Orthornavirae</taxon>
        <taxon>Negarnaviricota</taxon>
        <taxon>Haploviricotina</taxon>
        <taxon>Monjiviricetes</taxon>
        <taxon>Mononegavirales</taxon>
        <taxon>Rhabdoviridae</taxon>
        <taxon>Alpharhabdovirinae</taxon>
        <taxon>Almendravirus</taxon>
    </lineage>
</organism>
<accession>X4QQM2</accession>
<evidence type="ECO:0000313" key="2">
    <source>
        <dbReference type="EMBL" id="AHU86499.1"/>
    </source>
</evidence>
<dbReference type="Proteomes" id="UP000117716">
    <property type="component" value="Segment"/>
</dbReference>
<keyword evidence="1" id="KW-0812">Transmembrane</keyword>
<reference evidence="2 3" key="1">
    <citation type="journal article" date="2014" name="J. Gen. Virol.">
        <title>Arboretum and Puerto Almendras viruses: two novel rhabdoviruses isolated from mosquitoes in Peru.</title>
        <authorList>
            <person name="Vasilakis N."/>
            <person name="Castro-Llanos F."/>
            <person name="Widen S.G."/>
            <person name="Aguilar P.V."/>
            <person name="Guzman H."/>
            <person name="Guevara C."/>
            <person name="Fernandez R."/>
            <person name="Auguste A.J."/>
            <person name="Wood T.G."/>
            <person name="Popov V."/>
            <person name="Mundal K."/>
            <person name="Ghedin E."/>
            <person name="Kochel T.J."/>
            <person name="Holmes E.C."/>
            <person name="Walker P.J."/>
            <person name="Tesh R.B."/>
        </authorList>
    </citation>
    <scope>NUCLEOTIDE SEQUENCE [LARGE SCALE GENOMIC DNA]</scope>
    <source>
        <strain evidence="2">Lo-121</strain>
    </source>
</reference>
<evidence type="ECO:0000313" key="3">
    <source>
        <dbReference type="Proteomes" id="UP000117716"/>
    </source>
</evidence>
<dbReference type="RefSeq" id="YP_009094382.1">
    <property type="nucleotide sequence ID" value="NC_025393.1"/>
</dbReference>
<proteinExistence type="predicted"/>
<name>X4QQM2_9RHAB</name>
<dbReference type="GeneID" id="21011825"/>
<keyword evidence="1" id="KW-0472">Membrane</keyword>